<dbReference type="Proteomes" id="UP000768567">
    <property type="component" value="Unassembled WGS sequence"/>
</dbReference>
<gene>
    <name evidence="1" type="ORF">INF35_05035</name>
</gene>
<evidence type="ECO:0000313" key="1">
    <source>
        <dbReference type="EMBL" id="MBE5037146.1"/>
    </source>
</evidence>
<evidence type="ECO:0000313" key="2">
    <source>
        <dbReference type="Proteomes" id="UP000768567"/>
    </source>
</evidence>
<protein>
    <submittedName>
        <fullName evidence="1">DUF3783 domain-containing protein</fullName>
    </submittedName>
</protein>
<sequence>MKAHIHQDPRALLLWGIFPETPGCDELLRRAAAFRLNPRFVGAADFDTTIGDLCAGKASVPVQNLPDPLPLADTRAMIVGGLRYDNGDLNAWLDAVKKTGLTFPVRAAVTPTSAAWTLGHLLEELSAEHAALGSSQAEQAQ</sequence>
<name>A0ABR9R1Z3_9FIRM</name>
<proteinExistence type="predicted"/>
<accession>A0ABR9R1Z3</accession>
<dbReference type="EMBL" id="JADCKC010000001">
    <property type="protein sequence ID" value="MBE5037146.1"/>
    <property type="molecule type" value="Genomic_DNA"/>
</dbReference>
<keyword evidence="2" id="KW-1185">Reference proteome</keyword>
<comment type="caution">
    <text evidence="1">The sequence shown here is derived from an EMBL/GenBank/DDBJ whole genome shotgun (WGS) entry which is preliminary data.</text>
</comment>
<reference evidence="1 2" key="1">
    <citation type="submission" date="2020-10" db="EMBL/GenBank/DDBJ databases">
        <title>ChiBAC.</title>
        <authorList>
            <person name="Zenner C."/>
            <person name="Hitch T.C.A."/>
            <person name="Clavel T."/>
        </authorList>
    </citation>
    <scope>NUCLEOTIDE SEQUENCE [LARGE SCALE GENOMIC DNA]</scope>
    <source>
        <strain evidence="1 2">DSM 109015</strain>
    </source>
</reference>
<organism evidence="1 2">
    <name type="scientific">Gemmiger gallinarum</name>
    <dbReference type="NCBI Taxonomy" id="2779354"/>
    <lineage>
        <taxon>Bacteria</taxon>
        <taxon>Bacillati</taxon>
        <taxon>Bacillota</taxon>
        <taxon>Clostridia</taxon>
        <taxon>Eubacteriales</taxon>
        <taxon>Gemmiger</taxon>
    </lineage>
</organism>
<dbReference type="InterPro" id="IPR016621">
    <property type="entry name" value="UCP014543"/>
</dbReference>
<dbReference type="RefSeq" id="WP_193500396.1">
    <property type="nucleotide sequence ID" value="NZ_JADCKC010000001.1"/>
</dbReference>
<dbReference type="Pfam" id="PF12646">
    <property type="entry name" value="DUF3783"/>
    <property type="match status" value="1"/>
</dbReference>